<keyword evidence="3 7" id="KW-0375">Hydrogen ion transport</keyword>
<dbReference type="GO" id="GO:0046933">
    <property type="term" value="F:proton-transporting ATP synthase activity, rotational mechanism"/>
    <property type="evidence" value="ECO:0007669"/>
    <property type="project" value="UniProtKB-UniRule"/>
</dbReference>
<keyword evidence="2 7" id="KW-0813">Transport</keyword>
<proteinExistence type="inferred from homology"/>
<comment type="function">
    <text evidence="7">This protein is part of the stalk that links CF(0) to CF(1). It either transmits conformational changes from CF(0) to CF(1) or is implicated in proton conduction.</text>
</comment>
<name>A0A6M4JA32_9MOLU</name>
<dbReference type="Gene3D" id="1.10.520.20">
    <property type="entry name" value="N-terminal domain of the delta subunit of the F1F0-ATP synthase"/>
    <property type="match status" value="1"/>
</dbReference>
<keyword evidence="6 7" id="KW-0066">ATP synthesis</keyword>
<dbReference type="Proteomes" id="UP000500686">
    <property type="component" value="Chromosome"/>
</dbReference>
<dbReference type="GO" id="GO:0005886">
    <property type="term" value="C:plasma membrane"/>
    <property type="evidence" value="ECO:0007669"/>
    <property type="project" value="UniProtKB-SubCell"/>
</dbReference>
<dbReference type="Pfam" id="PF00213">
    <property type="entry name" value="OSCP"/>
    <property type="match status" value="1"/>
</dbReference>
<keyword evidence="7" id="KW-1003">Cell membrane</keyword>
<keyword evidence="5 7" id="KW-0472">Membrane</keyword>
<keyword evidence="4 7" id="KW-0406">Ion transport</keyword>
<reference evidence="8 9" key="1">
    <citation type="submission" date="2020-05" db="EMBL/GenBank/DDBJ databases">
        <title>Novel Mycoplasma species detected in Mirounga angustirostris (northern elephant seal) from the USA.</title>
        <authorList>
            <person name="Volokhov D.V."/>
        </authorList>
    </citation>
    <scope>NUCLEOTIDE SEQUENCE [LARGE SCALE GENOMIC DNA]</scope>
    <source>
        <strain evidence="8 9">Mirounga ES2806-GEN</strain>
    </source>
</reference>
<evidence type="ECO:0000256" key="2">
    <source>
        <dbReference type="ARBA" id="ARBA00022448"/>
    </source>
</evidence>
<gene>
    <name evidence="7 8" type="primary">atpH</name>
    <name evidence="8" type="ORF">HLA87_00305</name>
</gene>
<evidence type="ECO:0000256" key="1">
    <source>
        <dbReference type="ARBA" id="ARBA00004370"/>
    </source>
</evidence>
<evidence type="ECO:0000256" key="3">
    <source>
        <dbReference type="ARBA" id="ARBA00022781"/>
    </source>
</evidence>
<evidence type="ECO:0000313" key="9">
    <source>
        <dbReference type="Proteomes" id="UP000500686"/>
    </source>
</evidence>
<dbReference type="KEGG" id="mmir:HLA87_00305"/>
<protein>
    <recommendedName>
        <fullName evidence="7">ATP synthase subunit delta</fullName>
    </recommendedName>
    <alternativeName>
        <fullName evidence="7">ATP synthase F(1) sector subunit delta</fullName>
    </alternativeName>
    <alternativeName>
        <fullName evidence="7">F-type ATPase subunit delta</fullName>
        <shortName evidence="7">F-ATPase subunit delta</shortName>
    </alternativeName>
</protein>
<dbReference type="AlphaFoldDB" id="A0A6M4JA32"/>
<dbReference type="InterPro" id="IPR000711">
    <property type="entry name" value="ATPase_OSCP/dsu"/>
</dbReference>
<dbReference type="PANTHER" id="PTHR11910">
    <property type="entry name" value="ATP SYNTHASE DELTA CHAIN"/>
    <property type="match status" value="1"/>
</dbReference>
<dbReference type="NCBIfam" id="TIGR01145">
    <property type="entry name" value="ATP_synt_delta"/>
    <property type="match status" value="1"/>
</dbReference>
<sequence length="182" mass="21054">MYQKANIDGYAIALYELASENNELAQVHQTLSQIWPVFEEEQNFLKLLANPNIEKETKFDFIDQTFANIPNTELLVKFFKVVVQRRATTVLGRIVKQFFRLSNQTLGIKFAKVYTAFPLSKGRMNKIKSFLEKKYNSKVELNYIQKPELLSGFRIEIDSDVIEQNIALDLEKLSSLIIKKGV</sequence>
<accession>A0A6M4JA32</accession>
<dbReference type="HAMAP" id="MF_01416">
    <property type="entry name" value="ATP_synth_delta_bact"/>
    <property type="match status" value="1"/>
</dbReference>
<dbReference type="EMBL" id="CP053096">
    <property type="protein sequence ID" value="QJR43255.1"/>
    <property type="molecule type" value="Genomic_DNA"/>
</dbReference>
<keyword evidence="9" id="KW-1185">Reference proteome</keyword>
<evidence type="ECO:0000256" key="4">
    <source>
        <dbReference type="ARBA" id="ARBA00023065"/>
    </source>
</evidence>
<evidence type="ECO:0000256" key="6">
    <source>
        <dbReference type="ARBA" id="ARBA00023310"/>
    </source>
</evidence>
<comment type="similarity">
    <text evidence="7">Belongs to the ATPase delta chain family.</text>
</comment>
<keyword evidence="7" id="KW-0139">CF(1)</keyword>
<comment type="function">
    <text evidence="7">F(1)F(0) ATP synthase produces ATP from ADP in the presence of a proton or sodium gradient. F-type ATPases consist of two structural domains, F(1) containing the extramembraneous catalytic core and F(0) containing the membrane proton channel, linked together by a central stalk and a peripheral stalk. During catalysis, ATP synthesis in the catalytic domain of F(1) is coupled via a rotary mechanism of the central stalk subunits to proton translocation.</text>
</comment>
<dbReference type="PRINTS" id="PR00125">
    <property type="entry name" value="ATPASEDELTA"/>
</dbReference>
<evidence type="ECO:0000313" key="8">
    <source>
        <dbReference type="EMBL" id="QJR43255.1"/>
    </source>
</evidence>
<dbReference type="SUPFAM" id="SSF47928">
    <property type="entry name" value="N-terminal domain of the delta subunit of the F1F0-ATP synthase"/>
    <property type="match status" value="1"/>
</dbReference>
<dbReference type="RefSeq" id="WP_171110804.1">
    <property type="nucleotide sequence ID" value="NZ_CP053096.1"/>
</dbReference>
<organism evidence="8 9">
    <name type="scientific">Mycoplasma miroungigenitalium</name>
    <dbReference type="NCBI Taxonomy" id="754515"/>
    <lineage>
        <taxon>Bacteria</taxon>
        <taxon>Bacillati</taxon>
        <taxon>Mycoplasmatota</taxon>
        <taxon>Mollicutes</taxon>
        <taxon>Mycoplasmataceae</taxon>
        <taxon>Mycoplasma</taxon>
    </lineage>
</organism>
<evidence type="ECO:0000256" key="5">
    <source>
        <dbReference type="ARBA" id="ARBA00023136"/>
    </source>
</evidence>
<dbReference type="GO" id="GO:0045259">
    <property type="term" value="C:proton-transporting ATP synthase complex"/>
    <property type="evidence" value="ECO:0007669"/>
    <property type="project" value="UniProtKB-KW"/>
</dbReference>
<evidence type="ECO:0000256" key="7">
    <source>
        <dbReference type="HAMAP-Rule" id="MF_01416"/>
    </source>
</evidence>
<dbReference type="InterPro" id="IPR026015">
    <property type="entry name" value="ATP_synth_OSCP/delta_N_sf"/>
</dbReference>
<comment type="subcellular location">
    <subcellularLocation>
        <location evidence="7">Cell membrane</location>
        <topology evidence="7">Peripheral membrane protein</topology>
    </subcellularLocation>
    <subcellularLocation>
        <location evidence="1">Membrane</location>
    </subcellularLocation>
</comment>